<keyword evidence="1" id="KW-0472">Membrane</keyword>
<dbReference type="AlphaFoldDB" id="A0A0C9UKL1"/>
<dbReference type="Gene3D" id="1.10.630.10">
    <property type="entry name" value="Cytochrome P450"/>
    <property type="match status" value="1"/>
</dbReference>
<dbReference type="OrthoDB" id="1470350at2759"/>
<keyword evidence="1" id="KW-0812">Transmembrane</keyword>
<keyword evidence="3" id="KW-1185">Reference proteome</keyword>
<dbReference type="GO" id="GO:0020037">
    <property type="term" value="F:heme binding"/>
    <property type="evidence" value="ECO:0007669"/>
    <property type="project" value="InterPro"/>
</dbReference>
<name>A0A0C9UKL1_SPHS4</name>
<evidence type="ECO:0000256" key="1">
    <source>
        <dbReference type="SAM" id="Phobius"/>
    </source>
</evidence>
<dbReference type="GO" id="GO:0004497">
    <property type="term" value="F:monooxygenase activity"/>
    <property type="evidence" value="ECO:0007669"/>
    <property type="project" value="InterPro"/>
</dbReference>
<dbReference type="GO" id="GO:0016705">
    <property type="term" value="F:oxidoreductase activity, acting on paired donors, with incorporation or reduction of molecular oxygen"/>
    <property type="evidence" value="ECO:0007669"/>
    <property type="project" value="InterPro"/>
</dbReference>
<dbReference type="EMBL" id="KN837391">
    <property type="protein sequence ID" value="KIJ25956.1"/>
    <property type="molecule type" value="Genomic_DNA"/>
</dbReference>
<sequence length="236" mass="26854">MLEALSAAVDRVQNLYLIIGSLVLLYALKTFIGFQRALKAVNYHPRWRYALEITTIASSLLPHISYFSTSSSWPLAWKYKAFLEKGWDTMSLVDIYWDLYLRREANAAHQIGFFPKASAGYVTVDPVTEISTYHEKFVKPTTEGPEWKRHRRATAPTFSERNNRLVWDETIGVVDDMFDAWGHDTPEIFTDDLVQNNKAGLALLVISAAGMCFQKSTQPTQHRGCQLKNLGIENSC</sequence>
<dbReference type="GO" id="GO:0005506">
    <property type="term" value="F:iron ion binding"/>
    <property type="evidence" value="ECO:0007669"/>
    <property type="project" value="InterPro"/>
</dbReference>
<feature type="transmembrane region" description="Helical" evidence="1">
    <location>
        <begin position="15"/>
        <end position="34"/>
    </location>
</feature>
<dbReference type="Proteomes" id="UP000054279">
    <property type="component" value="Unassembled WGS sequence"/>
</dbReference>
<gene>
    <name evidence="2" type="ORF">M422DRAFT_273049</name>
</gene>
<dbReference type="SUPFAM" id="SSF48264">
    <property type="entry name" value="Cytochrome P450"/>
    <property type="match status" value="1"/>
</dbReference>
<reference evidence="2 3" key="1">
    <citation type="submission" date="2014-06" db="EMBL/GenBank/DDBJ databases">
        <title>Evolutionary Origins and Diversification of the Mycorrhizal Mutualists.</title>
        <authorList>
            <consortium name="DOE Joint Genome Institute"/>
            <consortium name="Mycorrhizal Genomics Consortium"/>
            <person name="Kohler A."/>
            <person name="Kuo A."/>
            <person name="Nagy L.G."/>
            <person name="Floudas D."/>
            <person name="Copeland A."/>
            <person name="Barry K.W."/>
            <person name="Cichocki N."/>
            <person name="Veneault-Fourrey C."/>
            <person name="LaButti K."/>
            <person name="Lindquist E.A."/>
            <person name="Lipzen A."/>
            <person name="Lundell T."/>
            <person name="Morin E."/>
            <person name="Murat C."/>
            <person name="Riley R."/>
            <person name="Ohm R."/>
            <person name="Sun H."/>
            <person name="Tunlid A."/>
            <person name="Henrissat B."/>
            <person name="Grigoriev I.V."/>
            <person name="Hibbett D.S."/>
            <person name="Martin F."/>
        </authorList>
    </citation>
    <scope>NUCLEOTIDE SEQUENCE [LARGE SCALE GENOMIC DNA]</scope>
    <source>
        <strain evidence="2 3">SS14</strain>
    </source>
</reference>
<proteinExistence type="predicted"/>
<evidence type="ECO:0000313" key="2">
    <source>
        <dbReference type="EMBL" id="KIJ25956.1"/>
    </source>
</evidence>
<dbReference type="InterPro" id="IPR036396">
    <property type="entry name" value="Cyt_P450_sf"/>
</dbReference>
<protein>
    <submittedName>
        <fullName evidence="2">Uncharacterized protein</fullName>
    </submittedName>
</protein>
<evidence type="ECO:0000313" key="3">
    <source>
        <dbReference type="Proteomes" id="UP000054279"/>
    </source>
</evidence>
<keyword evidence="1" id="KW-1133">Transmembrane helix</keyword>
<dbReference type="HOGENOM" id="CLU_1099067_0_0_1"/>
<organism evidence="2 3">
    <name type="scientific">Sphaerobolus stellatus (strain SS14)</name>
    <dbReference type="NCBI Taxonomy" id="990650"/>
    <lineage>
        <taxon>Eukaryota</taxon>
        <taxon>Fungi</taxon>
        <taxon>Dikarya</taxon>
        <taxon>Basidiomycota</taxon>
        <taxon>Agaricomycotina</taxon>
        <taxon>Agaricomycetes</taxon>
        <taxon>Phallomycetidae</taxon>
        <taxon>Geastrales</taxon>
        <taxon>Sphaerobolaceae</taxon>
        <taxon>Sphaerobolus</taxon>
    </lineage>
</organism>
<accession>A0A0C9UKL1</accession>